<evidence type="ECO:0000313" key="6">
    <source>
        <dbReference type="Proteomes" id="UP000553632"/>
    </source>
</evidence>
<dbReference type="GO" id="GO:0006646">
    <property type="term" value="P:phosphatidylethanolamine biosynthetic process"/>
    <property type="evidence" value="ECO:0007669"/>
    <property type="project" value="TreeGrafter"/>
</dbReference>
<feature type="non-terminal residue" evidence="5">
    <location>
        <position position="1"/>
    </location>
</feature>
<reference evidence="5 6" key="1">
    <citation type="submission" date="2020-04" db="EMBL/GenBank/DDBJ databases">
        <title>Perkinsus olseni comparative genomics.</title>
        <authorList>
            <person name="Bogema D.R."/>
        </authorList>
    </citation>
    <scope>NUCLEOTIDE SEQUENCE [LARGE SCALE GENOMIC DNA]</scope>
    <source>
        <strain evidence="5 6">ATCC PRA-207</strain>
    </source>
</reference>
<comment type="caution">
    <text evidence="5">The sequence shown here is derived from an EMBL/GenBank/DDBJ whole genome shotgun (WGS) entry which is preliminary data.</text>
</comment>
<comment type="similarity">
    <text evidence="2">Belongs to the choline/ethanolamine kinase family.</text>
</comment>
<evidence type="ECO:0000313" key="5">
    <source>
        <dbReference type="EMBL" id="KAF4685175.1"/>
    </source>
</evidence>
<dbReference type="GO" id="GO:0004305">
    <property type="term" value="F:ethanolamine kinase activity"/>
    <property type="evidence" value="ECO:0007669"/>
    <property type="project" value="UniProtKB-EC"/>
</dbReference>
<dbReference type="Proteomes" id="UP000553632">
    <property type="component" value="Unassembled WGS sequence"/>
</dbReference>
<evidence type="ECO:0000256" key="3">
    <source>
        <dbReference type="ARBA" id="ARBA00038874"/>
    </source>
</evidence>
<dbReference type="Pfam" id="PF01633">
    <property type="entry name" value="Choline_kinase"/>
    <property type="match status" value="1"/>
</dbReference>
<evidence type="ECO:0000256" key="1">
    <source>
        <dbReference type="ARBA" id="ARBA00037883"/>
    </source>
</evidence>
<evidence type="ECO:0000256" key="2">
    <source>
        <dbReference type="ARBA" id="ARBA00038211"/>
    </source>
</evidence>
<name>A0A7J6NMY9_PEROL</name>
<protein>
    <recommendedName>
        <fullName evidence="3">ethanolamine kinase</fullName>
        <ecNumber evidence="3">2.7.1.82</ecNumber>
    </recommendedName>
</protein>
<accession>A0A7J6NMY9</accession>
<keyword evidence="6" id="KW-1185">Reference proteome</keyword>
<gene>
    <name evidence="5" type="ORF">FOZ63_005348</name>
</gene>
<dbReference type="GO" id="GO:0005737">
    <property type="term" value="C:cytoplasm"/>
    <property type="evidence" value="ECO:0007669"/>
    <property type="project" value="TreeGrafter"/>
</dbReference>
<proteinExistence type="inferred from homology"/>
<feature type="region of interest" description="Disordered" evidence="4">
    <location>
        <begin position="176"/>
        <end position="296"/>
    </location>
</feature>
<dbReference type="EC" id="2.7.1.82" evidence="3"/>
<dbReference type="EMBL" id="JABANO010040389">
    <property type="protein sequence ID" value="KAF4685175.1"/>
    <property type="molecule type" value="Genomic_DNA"/>
</dbReference>
<organism evidence="5 6">
    <name type="scientific">Perkinsus olseni</name>
    <name type="common">Perkinsus atlanticus</name>
    <dbReference type="NCBI Taxonomy" id="32597"/>
    <lineage>
        <taxon>Eukaryota</taxon>
        <taxon>Sar</taxon>
        <taxon>Alveolata</taxon>
        <taxon>Perkinsozoa</taxon>
        <taxon>Perkinsea</taxon>
        <taxon>Perkinsida</taxon>
        <taxon>Perkinsidae</taxon>
        <taxon>Perkinsus</taxon>
    </lineage>
</organism>
<feature type="compositionally biased region" description="Low complexity" evidence="4">
    <location>
        <begin position="203"/>
        <end position="223"/>
    </location>
</feature>
<dbReference type="PANTHER" id="PTHR22603">
    <property type="entry name" value="CHOLINE/ETHANOALAMINE KINASE"/>
    <property type="match status" value="1"/>
</dbReference>
<dbReference type="SUPFAM" id="SSF56112">
    <property type="entry name" value="Protein kinase-like (PK-like)"/>
    <property type="match status" value="1"/>
</dbReference>
<dbReference type="PANTHER" id="PTHR22603:SF66">
    <property type="entry name" value="ETHANOLAMINE KINASE"/>
    <property type="match status" value="1"/>
</dbReference>
<evidence type="ECO:0000256" key="4">
    <source>
        <dbReference type="SAM" id="MobiDB-lite"/>
    </source>
</evidence>
<dbReference type="Gene3D" id="3.90.1200.10">
    <property type="match status" value="1"/>
</dbReference>
<feature type="compositionally biased region" description="Gly residues" evidence="4">
    <location>
        <begin position="224"/>
        <end position="233"/>
    </location>
</feature>
<dbReference type="AlphaFoldDB" id="A0A7J6NMY9"/>
<dbReference type="InterPro" id="IPR011009">
    <property type="entry name" value="Kinase-like_dom_sf"/>
</dbReference>
<feature type="compositionally biased region" description="Polar residues" evidence="4">
    <location>
        <begin position="264"/>
        <end position="285"/>
    </location>
</feature>
<sequence>MDYTETHYPFFATDLAAYPDRRTQRMFLSVYLSEYLETPIFPDNDLYILPLMRNVSKFALASHLLWGLWSVIRAPQAPTYDDFDFLVYAKFRFDSYFRMKNIILSRDTEASEEHKEELLKQQLGLQLQADHKHSEKVVDWIDPGVFGMADENPTAIADCRWLCFYRMSAQHQQRGVAAPNTRVRQNPFAAQQQQQQQGGGSAGWYQQASPMQTAASAPTSAPAPGGGGGGGGVTAPWNRVHAPGMETQHAGHSSGPSGFGSSGTESPWGSSTAAGTVPQGMTRTNMGHDPQHHQQS</sequence>
<comment type="pathway">
    <text evidence="1">Phospholipid metabolism; phosphatidylethanolamine biosynthesis; phosphatidylethanolamine from ethanolamine: step 1/3.</text>
</comment>